<keyword evidence="8" id="KW-0630">Potassium</keyword>
<gene>
    <name evidence="18" type="primary">Atp1b2</name>
    <name evidence="18" type="ORF">GTO96_0014534</name>
</gene>
<dbReference type="GO" id="GO:1990573">
    <property type="term" value="P:potassium ion import across plasma membrane"/>
    <property type="evidence" value="ECO:0007669"/>
    <property type="project" value="TreeGrafter"/>
</dbReference>
<accession>A0A8X8BRQ8</accession>
<evidence type="ECO:0000256" key="14">
    <source>
        <dbReference type="ARBA" id="ARBA00023157"/>
    </source>
</evidence>
<keyword evidence="13" id="KW-0472">Membrane</keyword>
<dbReference type="InterPro" id="IPR000402">
    <property type="entry name" value="Na/K_ATPase_sub_beta"/>
</dbReference>
<evidence type="ECO:0000313" key="18">
    <source>
        <dbReference type="EMBL" id="KAG2467968.1"/>
    </source>
</evidence>
<protein>
    <recommendedName>
        <fullName evidence="17">Sodium/potassium-transporting ATPase subunit beta</fullName>
    </recommendedName>
</protein>
<comment type="similarity">
    <text evidence="2 17">Belongs to the X(+)/potassium ATPases subunit beta family.</text>
</comment>
<keyword evidence="16" id="KW-0739">Sodium transport</keyword>
<dbReference type="GO" id="GO:0030007">
    <property type="term" value="P:intracellular potassium ion homeostasis"/>
    <property type="evidence" value="ECO:0007669"/>
    <property type="project" value="TreeGrafter"/>
</dbReference>
<evidence type="ECO:0000256" key="11">
    <source>
        <dbReference type="ARBA" id="ARBA00023053"/>
    </source>
</evidence>
<keyword evidence="7" id="KW-0812">Transmembrane</keyword>
<dbReference type="EMBL" id="JAATIS010000485">
    <property type="protein sequence ID" value="KAG2467968.1"/>
    <property type="molecule type" value="Genomic_DNA"/>
</dbReference>
<reference evidence="18 19" key="1">
    <citation type="journal article" date="2021" name="Cell">
        <title>Tracing the genetic footprints of vertebrate landing in non-teleost ray-finned fishes.</title>
        <authorList>
            <person name="Bi X."/>
            <person name="Wang K."/>
            <person name="Yang L."/>
            <person name="Pan H."/>
            <person name="Jiang H."/>
            <person name="Wei Q."/>
            <person name="Fang M."/>
            <person name="Yu H."/>
            <person name="Zhu C."/>
            <person name="Cai Y."/>
            <person name="He Y."/>
            <person name="Gan X."/>
            <person name="Zeng H."/>
            <person name="Yu D."/>
            <person name="Zhu Y."/>
            <person name="Jiang H."/>
            <person name="Qiu Q."/>
            <person name="Yang H."/>
            <person name="Zhang Y.E."/>
            <person name="Wang W."/>
            <person name="Zhu M."/>
            <person name="He S."/>
            <person name="Zhang G."/>
        </authorList>
    </citation>
    <scope>NUCLEOTIDE SEQUENCE [LARGE SCALE GENOMIC DNA]</scope>
    <source>
        <strain evidence="18">Bchr_013</strain>
    </source>
</reference>
<keyword evidence="10" id="KW-1133">Transmembrane helix</keyword>
<keyword evidence="15" id="KW-0325">Glycoprotein</keyword>
<keyword evidence="3 17" id="KW-0813">Transport</keyword>
<evidence type="ECO:0000313" key="19">
    <source>
        <dbReference type="Proteomes" id="UP000886611"/>
    </source>
</evidence>
<dbReference type="Gene3D" id="2.60.40.1660">
    <property type="entry name" value="Na, k-atpase alpha subunit"/>
    <property type="match status" value="1"/>
</dbReference>
<keyword evidence="19" id="KW-1185">Reference proteome</keyword>
<evidence type="ECO:0000256" key="10">
    <source>
        <dbReference type="ARBA" id="ARBA00022989"/>
    </source>
</evidence>
<evidence type="ECO:0000256" key="6">
    <source>
        <dbReference type="ARBA" id="ARBA00022607"/>
    </source>
</evidence>
<dbReference type="GO" id="GO:0006883">
    <property type="term" value="P:intracellular sodium ion homeostasis"/>
    <property type="evidence" value="ECO:0007669"/>
    <property type="project" value="TreeGrafter"/>
</dbReference>
<dbReference type="Proteomes" id="UP000886611">
    <property type="component" value="Unassembled WGS sequence"/>
</dbReference>
<dbReference type="PROSITE" id="PS00391">
    <property type="entry name" value="ATPASE_NA_K_BETA_2"/>
    <property type="match status" value="1"/>
</dbReference>
<keyword evidence="11" id="KW-0915">Sodium</keyword>
<dbReference type="GO" id="GO:0005890">
    <property type="term" value="C:sodium:potassium-exchanging ATPase complex"/>
    <property type="evidence" value="ECO:0007669"/>
    <property type="project" value="InterPro"/>
</dbReference>
<evidence type="ECO:0000256" key="16">
    <source>
        <dbReference type="ARBA" id="ARBA00023201"/>
    </source>
</evidence>
<name>A0A8X8BRQ8_POLSE</name>
<dbReference type="GO" id="GO:0036376">
    <property type="term" value="P:sodium ion export across plasma membrane"/>
    <property type="evidence" value="ECO:0007669"/>
    <property type="project" value="TreeGrafter"/>
</dbReference>
<proteinExistence type="inferred from homology"/>
<keyword evidence="6" id="KW-0740">Sodium/potassium transport</keyword>
<dbReference type="PANTHER" id="PTHR11523">
    <property type="entry name" value="SODIUM/POTASSIUM-DEPENDENT ATPASE BETA SUBUNIT"/>
    <property type="match status" value="1"/>
</dbReference>
<evidence type="ECO:0000256" key="7">
    <source>
        <dbReference type="ARBA" id="ARBA00022692"/>
    </source>
</evidence>
<evidence type="ECO:0000256" key="12">
    <source>
        <dbReference type="ARBA" id="ARBA00023065"/>
    </source>
</evidence>
<keyword evidence="9" id="KW-0735">Signal-anchor</keyword>
<keyword evidence="12 17" id="KW-0406">Ion transport</keyword>
<comment type="function">
    <text evidence="17">This is the non-catalytic component of the active enzyme, which catalyzes the hydrolysis of ATP coupled with the exchange of Na(+) and K(+) ions across the plasma membrane.</text>
</comment>
<evidence type="ECO:0000256" key="4">
    <source>
        <dbReference type="ARBA" id="ARBA00022475"/>
    </source>
</evidence>
<dbReference type="NCBIfam" id="TIGR01107">
    <property type="entry name" value="Na_K_ATPase_bet"/>
    <property type="match status" value="1"/>
</dbReference>
<organism evidence="18 19">
    <name type="scientific">Polypterus senegalus</name>
    <name type="common">Senegal bichir</name>
    <dbReference type="NCBI Taxonomy" id="55291"/>
    <lineage>
        <taxon>Eukaryota</taxon>
        <taxon>Metazoa</taxon>
        <taxon>Chordata</taxon>
        <taxon>Craniata</taxon>
        <taxon>Vertebrata</taxon>
        <taxon>Euteleostomi</taxon>
        <taxon>Actinopterygii</taxon>
        <taxon>Polypteriformes</taxon>
        <taxon>Polypteridae</taxon>
        <taxon>Polypterus</taxon>
    </lineage>
</organism>
<keyword evidence="5" id="KW-0633">Potassium transport</keyword>
<feature type="non-terminal residue" evidence="18">
    <location>
        <position position="1"/>
    </location>
</feature>
<feature type="non-terminal residue" evidence="18">
    <location>
        <position position="327"/>
    </location>
</feature>
<dbReference type="InterPro" id="IPR038702">
    <property type="entry name" value="Na/K_ATPase_sub_beta_sf"/>
</dbReference>
<evidence type="ECO:0000256" key="15">
    <source>
        <dbReference type="ARBA" id="ARBA00023180"/>
    </source>
</evidence>
<sequence length="327" mass="36702">MLQDGVCVCVCVCLRAVWEHLGLVRRVSVPILEARNGKLCTFRVSLEREGKDDGKLQAERTLPGGTHVEIRDKNGAEPSFRSQWRKPTRGVFLTMWVMLQTLDPYEPTYQDRLSSPGVMIRPQSDSLSIVFTTNNTESWDGYTNALDTFLGSYNDSVQLANNDNCIPDQYFLQDDNGDVRNNPKKSCQFNRTMLENCSGLIDRTYGYAEGKPCVIIKMNRIIGFKPGNDTNPAYVSCTGMNDDSSKVGNIAYYPAGGIFNKMYFPYYGKITQVNYSQPLVAVKFLNLTLNTLINVECKVVASNVATNDDRDKFAGRVYFSLQVSTSQ</sequence>
<dbReference type="Pfam" id="PF00287">
    <property type="entry name" value="Na_K-ATPase"/>
    <property type="match status" value="1"/>
</dbReference>
<evidence type="ECO:0000256" key="3">
    <source>
        <dbReference type="ARBA" id="ARBA00022448"/>
    </source>
</evidence>
<comment type="caution">
    <text evidence="18">The sequence shown here is derived from an EMBL/GenBank/DDBJ whole genome shotgun (WGS) entry which is preliminary data.</text>
</comment>
<keyword evidence="14" id="KW-1015">Disulfide bond</keyword>
<dbReference type="AlphaFoldDB" id="A0A8X8BRQ8"/>
<comment type="subcellular location">
    <subcellularLocation>
        <location evidence="1">Cell membrane</location>
        <topology evidence="1">Single-pass type II membrane protein</topology>
    </subcellularLocation>
    <subcellularLocation>
        <location evidence="17">Membrane</location>
    </subcellularLocation>
</comment>
<keyword evidence="4" id="KW-1003">Cell membrane</keyword>
<evidence type="ECO:0000256" key="2">
    <source>
        <dbReference type="ARBA" id="ARBA00005876"/>
    </source>
</evidence>
<evidence type="ECO:0000256" key="9">
    <source>
        <dbReference type="ARBA" id="ARBA00022968"/>
    </source>
</evidence>
<evidence type="ECO:0000256" key="13">
    <source>
        <dbReference type="ARBA" id="ARBA00023136"/>
    </source>
</evidence>
<dbReference type="GO" id="GO:0001671">
    <property type="term" value="F:ATPase activator activity"/>
    <property type="evidence" value="ECO:0007669"/>
    <property type="project" value="TreeGrafter"/>
</dbReference>
<evidence type="ECO:0000256" key="1">
    <source>
        <dbReference type="ARBA" id="ARBA00004401"/>
    </source>
</evidence>
<evidence type="ECO:0000256" key="5">
    <source>
        <dbReference type="ARBA" id="ARBA00022538"/>
    </source>
</evidence>
<evidence type="ECO:0000256" key="8">
    <source>
        <dbReference type="ARBA" id="ARBA00022958"/>
    </source>
</evidence>
<dbReference type="PANTHER" id="PTHR11523:SF26">
    <property type="entry name" value="SODIUM_POTASSIUM-TRANSPORTING ATPASE SUBUNIT BETA-2"/>
    <property type="match status" value="1"/>
</dbReference>
<evidence type="ECO:0000256" key="17">
    <source>
        <dbReference type="RuleBase" id="RU362099"/>
    </source>
</evidence>